<dbReference type="EMBL" id="JBHSWD010000001">
    <property type="protein sequence ID" value="MFC6591723.1"/>
    <property type="molecule type" value="Genomic_DNA"/>
</dbReference>
<dbReference type="RefSeq" id="WP_380082730.1">
    <property type="nucleotide sequence ID" value="NZ_JBHSWD010000001.1"/>
</dbReference>
<comment type="caution">
    <text evidence="1">The sequence shown here is derived from an EMBL/GenBank/DDBJ whole genome shotgun (WGS) entry which is preliminary data.</text>
</comment>
<dbReference type="Proteomes" id="UP001596297">
    <property type="component" value="Unassembled WGS sequence"/>
</dbReference>
<name>A0ABW1YCL7_9DEIO</name>
<evidence type="ECO:0000313" key="2">
    <source>
        <dbReference type="Proteomes" id="UP001596297"/>
    </source>
</evidence>
<reference evidence="2" key="1">
    <citation type="journal article" date="2019" name="Int. J. Syst. Evol. Microbiol.">
        <title>The Global Catalogue of Microorganisms (GCM) 10K type strain sequencing project: providing services to taxonomists for standard genome sequencing and annotation.</title>
        <authorList>
            <consortium name="The Broad Institute Genomics Platform"/>
            <consortium name="The Broad Institute Genome Sequencing Center for Infectious Disease"/>
            <person name="Wu L."/>
            <person name="Ma J."/>
        </authorList>
    </citation>
    <scope>NUCLEOTIDE SEQUENCE [LARGE SCALE GENOMIC DNA]</scope>
    <source>
        <strain evidence="2">CGMCC 1.15772</strain>
    </source>
</reference>
<organism evidence="1 2">
    <name type="scientific">Deinococcus lacus</name>
    <dbReference type="NCBI Taxonomy" id="392561"/>
    <lineage>
        <taxon>Bacteria</taxon>
        <taxon>Thermotogati</taxon>
        <taxon>Deinococcota</taxon>
        <taxon>Deinococci</taxon>
        <taxon>Deinococcales</taxon>
        <taxon>Deinococcaceae</taxon>
        <taxon>Deinococcus</taxon>
    </lineage>
</organism>
<keyword evidence="2" id="KW-1185">Reference proteome</keyword>
<sequence length="101" mass="11243">MAALERTGWKVSPQTGWKAGRLKKGRLTLDWEDQFSFGISRVPDYTYRFPGADLSGASWAELDMHGRLVYARAGCVYRHTDAGERLLADLNSSAPPLRSAL</sequence>
<proteinExistence type="predicted"/>
<gene>
    <name evidence="1" type="ORF">ACFP81_06655</name>
</gene>
<protein>
    <submittedName>
        <fullName evidence="1">Uncharacterized protein</fullName>
    </submittedName>
</protein>
<evidence type="ECO:0000313" key="1">
    <source>
        <dbReference type="EMBL" id="MFC6591723.1"/>
    </source>
</evidence>
<accession>A0ABW1YCL7</accession>